<comment type="caution">
    <text evidence="10">The sequence shown here is derived from an EMBL/GenBank/DDBJ whole genome shotgun (WGS) entry which is preliminary data.</text>
</comment>
<feature type="transmembrane region" description="Helical" evidence="8">
    <location>
        <begin position="41"/>
        <end position="68"/>
    </location>
</feature>
<dbReference type="GO" id="GO:0017004">
    <property type="term" value="P:cytochrome complex assembly"/>
    <property type="evidence" value="ECO:0007669"/>
    <property type="project" value="UniProtKB-KW"/>
</dbReference>
<dbReference type="PRINTS" id="PR01386">
    <property type="entry name" value="CCMCBIOGNSIS"/>
</dbReference>
<dbReference type="PANTHER" id="PTHR30071">
    <property type="entry name" value="HEME EXPORTER PROTEIN C"/>
    <property type="match status" value="1"/>
</dbReference>
<proteinExistence type="inferred from homology"/>
<comment type="subcellular location">
    <subcellularLocation>
        <location evidence="1">Membrane</location>
        <topology evidence="1">Multi-pass membrane protein</topology>
    </subcellularLocation>
</comment>
<evidence type="ECO:0000256" key="8">
    <source>
        <dbReference type="SAM" id="Phobius"/>
    </source>
</evidence>
<feature type="transmembrane region" description="Helical" evidence="8">
    <location>
        <begin position="142"/>
        <end position="166"/>
    </location>
</feature>
<dbReference type="EMBL" id="NVQC01000024">
    <property type="protein sequence ID" value="PTL35403.1"/>
    <property type="molecule type" value="Genomic_DNA"/>
</dbReference>
<evidence type="ECO:0000256" key="2">
    <source>
        <dbReference type="ARBA" id="ARBA00005840"/>
    </source>
</evidence>
<dbReference type="AlphaFoldDB" id="A0A2T4TWB6"/>
<feature type="transmembrane region" description="Helical" evidence="8">
    <location>
        <begin position="112"/>
        <end position="130"/>
    </location>
</feature>
<feature type="transmembrane region" description="Helical" evidence="8">
    <location>
        <begin position="7"/>
        <end position="29"/>
    </location>
</feature>
<reference evidence="11" key="2">
    <citation type="journal article" date="2018" name="Environ. Microbiol.">
        <title>Bloom of a denitrifying methanotroph, 'Candidatus Methylomirabilis limnetica', in a deep stratified lake.</title>
        <authorList>
            <person name="Graf J.S."/>
            <person name="Mayr M.J."/>
            <person name="Marchant H.K."/>
            <person name="Tienken D."/>
            <person name="Hach P.F."/>
            <person name="Brand A."/>
            <person name="Schubert C.J."/>
            <person name="Kuypers M.M."/>
            <person name="Milucka J."/>
        </authorList>
    </citation>
    <scope>NUCLEOTIDE SEQUENCE [LARGE SCALE GENOMIC DNA]</scope>
    <source>
        <strain evidence="11">Zug</strain>
    </source>
</reference>
<feature type="transmembrane region" description="Helical" evidence="8">
    <location>
        <begin position="186"/>
        <end position="206"/>
    </location>
</feature>
<dbReference type="GO" id="GO:0015232">
    <property type="term" value="F:heme transmembrane transporter activity"/>
    <property type="evidence" value="ECO:0007669"/>
    <property type="project" value="InterPro"/>
</dbReference>
<keyword evidence="11" id="KW-1185">Reference proteome</keyword>
<dbReference type="GO" id="GO:0005886">
    <property type="term" value="C:plasma membrane"/>
    <property type="evidence" value="ECO:0007669"/>
    <property type="project" value="TreeGrafter"/>
</dbReference>
<evidence type="ECO:0000259" key="9">
    <source>
        <dbReference type="Pfam" id="PF01578"/>
    </source>
</evidence>
<keyword evidence="6 8" id="KW-1133">Transmembrane helix</keyword>
<dbReference type="OrthoDB" id="9814290at2"/>
<dbReference type="InterPro" id="IPR002541">
    <property type="entry name" value="Cyt_c_assembly"/>
</dbReference>
<accession>A0A2T4TWB6</accession>
<protein>
    <recommendedName>
        <fullName evidence="3">Heme exporter protein C</fullName>
    </recommendedName>
</protein>
<organism evidence="10 11">
    <name type="scientific">Candidatus Methylomirabilis limnetica</name>
    <dbReference type="NCBI Taxonomy" id="2033718"/>
    <lineage>
        <taxon>Bacteria</taxon>
        <taxon>Candidatus Methylomirabilota</taxon>
        <taxon>Candidatus Methylomirabilia</taxon>
        <taxon>Candidatus Methylomirabilales</taxon>
        <taxon>Candidatus Methylomirabilaceae</taxon>
        <taxon>Candidatus Methylomirabilis</taxon>
    </lineage>
</organism>
<gene>
    <name evidence="10" type="ORF">CLG94_10060</name>
</gene>
<dbReference type="Proteomes" id="UP000241436">
    <property type="component" value="Unassembled WGS sequence"/>
</dbReference>
<evidence type="ECO:0000256" key="4">
    <source>
        <dbReference type="ARBA" id="ARBA00022692"/>
    </source>
</evidence>
<keyword evidence="7 8" id="KW-0472">Membrane</keyword>
<feature type="domain" description="Cytochrome c assembly protein" evidence="9">
    <location>
        <begin position="14"/>
        <end position="169"/>
    </location>
</feature>
<evidence type="ECO:0000313" key="10">
    <source>
        <dbReference type="EMBL" id="PTL35403.1"/>
    </source>
</evidence>
<keyword evidence="5" id="KW-0201">Cytochrome c-type biogenesis</keyword>
<evidence type="ECO:0000256" key="1">
    <source>
        <dbReference type="ARBA" id="ARBA00004141"/>
    </source>
</evidence>
<comment type="similarity">
    <text evidence="2">Belongs to the CcmC/CycZ/HelC family.</text>
</comment>
<name>A0A2T4TWB6_9BACT</name>
<evidence type="ECO:0000256" key="5">
    <source>
        <dbReference type="ARBA" id="ARBA00022748"/>
    </source>
</evidence>
<evidence type="ECO:0000313" key="11">
    <source>
        <dbReference type="Proteomes" id="UP000241436"/>
    </source>
</evidence>
<evidence type="ECO:0000256" key="6">
    <source>
        <dbReference type="ARBA" id="ARBA00022989"/>
    </source>
</evidence>
<dbReference type="PANTHER" id="PTHR30071:SF1">
    <property type="entry name" value="CYTOCHROME B_B6 PROTEIN-RELATED"/>
    <property type="match status" value="1"/>
</dbReference>
<feature type="transmembrane region" description="Helical" evidence="8">
    <location>
        <begin position="80"/>
        <end position="100"/>
    </location>
</feature>
<keyword evidence="4 8" id="KW-0812">Transmembrane</keyword>
<dbReference type="RefSeq" id="WP_107563197.1">
    <property type="nucleotide sequence ID" value="NZ_NVQC01000024.1"/>
</dbReference>
<dbReference type="Pfam" id="PF01578">
    <property type="entry name" value="Cytochrom_C_asm"/>
    <property type="match status" value="1"/>
</dbReference>
<reference evidence="10 11" key="1">
    <citation type="submission" date="2017-09" db="EMBL/GenBank/DDBJ databases">
        <title>Bloom of a denitrifying methanotroph, Candidatus Methylomirabilis limnetica, in a deep stratified lake.</title>
        <authorList>
            <person name="Graf J.S."/>
            <person name="Marchant H.K."/>
            <person name="Tienken D."/>
            <person name="Hach P.F."/>
            <person name="Brand A."/>
            <person name="Schubert C.J."/>
            <person name="Kuypers M.M."/>
            <person name="Milucka J."/>
        </authorList>
    </citation>
    <scope>NUCLEOTIDE SEQUENCE [LARGE SCALE GENOMIC DNA]</scope>
    <source>
        <strain evidence="10 11">Zug</strain>
    </source>
</reference>
<dbReference type="InterPro" id="IPR045062">
    <property type="entry name" value="Cyt_c_biogenesis_CcsA/CcmC"/>
</dbReference>
<evidence type="ECO:0000256" key="7">
    <source>
        <dbReference type="ARBA" id="ARBA00023136"/>
    </source>
</evidence>
<dbReference type="InterPro" id="IPR003557">
    <property type="entry name" value="Cyt_c_biogenesis_CcmC"/>
</dbReference>
<sequence length="227" mass="25431">MTLQRIEWVLGVCTAIGLLIGLYIGLIYAPPDAVQGEVQRLMYLHVPLILVSYLAFFVVFVTSILYLGRRSRQYDAIAHSSAEIGTLFTALAIATGSIWGRPTWGAWWTWDARLTSTAILLLIFLGYLMLRALMEDESRGAAFCAVLGIIGFLDIPIIHMSVVWWRTLHQPASLLKSGLWTVAPDMLMALLTNLAAFVLLYGYLLAKRLRLEGAREELFNLRMELLG</sequence>
<evidence type="ECO:0000256" key="3">
    <source>
        <dbReference type="ARBA" id="ARBA00016463"/>
    </source>
</evidence>
<dbReference type="GO" id="GO:0020037">
    <property type="term" value="F:heme binding"/>
    <property type="evidence" value="ECO:0007669"/>
    <property type="project" value="InterPro"/>
</dbReference>